<keyword evidence="2" id="KW-0325">Glycoprotein</keyword>
<comment type="similarity">
    <text evidence="3">Belongs to the APS1/VSP family.</text>
</comment>
<protein>
    <recommendedName>
        <fullName evidence="7">Acid phosphatase</fullName>
    </recommendedName>
</protein>
<dbReference type="PANTHER" id="PTHR31284">
    <property type="entry name" value="ACID PHOSPHATASE-LIKE PROTEIN"/>
    <property type="match status" value="1"/>
</dbReference>
<dbReference type="InterPro" id="IPR023214">
    <property type="entry name" value="HAD_sf"/>
</dbReference>
<dbReference type="InterPro" id="IPR005519">
    <property type="entry name" value="Acid_phosphat_B-like"/>
</dbReference>
<dbReference type="Proteomes" id="UP000823674">
    <property type="component" value="Chromosome A08"/>
</dbReference>
<dbReference type="InterPro" id="IPR036412">
    <property type="entry name" value="HAD-like_sf"/>
</dbReference>
<sequence>MASPPRALSVSFFVLPLLALLINPATSIRTSIIKLPRSDGSRSAAADTYCESWRLAVETNNAGTWDVLPSSCVDSVARYLNGDQYGSDYDVIVDYALAFAKTVKISGDGKDVWIFDIDETLLTNIGYYKNHGYGVSRSEPFDSKSFNEIGHGIPQSQQRMYNALKKLGFTIVLLTGRDEDQRNVTETNLRDVGYSGWERLILRGPDDQGKSATNYKSEQRSKLIDQGFKIHGNTGDQWSDLLGFAVADRSFKVPNPMYYIP</sequence>
<evidence type="ECO:0000256" key="3">
    <source>
        <dbReference type="PIRNR" id="PIRNR002674"/>
    </source>
</evidence>
<dbReference type="PANTHER" id="PTHR31284:SF41">
    <property type="entry name" value="ACID PHOSPHATASE"/>
    <property type="match status" value="1"/>
</dbReference>
<feature type="chain" id="PRO_5045358139" description="Acid phosphatase" evidence="4">
    <location>
        <begin position="28"/>
        <end position="261"/>
    </location>
</feature>
<evidence type="ECO:0000313" key="6">
    <source>
        <dbReference type="Proteomes" id="UP000823674"/>
    </source>
</evidence>
<comment type="function">
    <text evidence="3">May function as somatic storage protein during early seedling development.</text>
</comment>
<keyword evidence="3" id="KW-0758">Storage protein</keyword>
<keyword evidence="6" id="KW-1185">Reference proteome</keyword>
<reference evidence="5 6" key="1">
    <citation type="submission" date="2021-03" db="EMBL/GenBank/DDBJ databases">
        <authorList>
            <person name="King G.J."/>
            <person name="Bancroft I."/>
            <person name="Baten A."/>
            <person name="Bloomfield J."/>
            <person name="Borpatragohain P."/>
            <person name="He Z."/>
            <person name="Irish N."/>
            <person name="Irwin J."/>
            <person name="Liu K."/>
            <person name="Mauleon R.P."/>
            <person name="Moore J."/>
            <person name="Morris R."/>
            <person name="Ostergaard L."/>
            <person name="Wang B."/>
            <person name="Wells R."/>
        </authorList>
    </citation>
    <scope>NUCLEOTIDE SEQUENCE [LARGE SCALE GENOMIC DNA]</scope>
    <source>
        <strain evidence="5">R-o-18</strain>
        <tissue evidence="5">Leaf</tissue>
    </source>
</reference>
<dbReference type="SUPFAM" id="SSF56784">
    <property type="entry name" value="HAD-like"/>
    <property type="match status" value="1"/>
</dbReference>
<dbReference type="CDD" id="cd07535">
    <property type="entry name" value="HAD_VSP"/>
    <property type="match status" value="1"/>
</dbReference>
<comment type="caution">
    <text evidence="5">The sequence shown here is derived from an EMBL/GenBank/DDBJ whole genome shotgun (WGS) entry which is preliminary data.</text>
</comment>
<evidence type="ECO:0000256" key="4">
    <source>
        <dbReference type="SAM" id="SignalP"/>
    </source>
</evidence>
<organism evidence="5 6">
    <name type="scientific">Brassica rapa subsp. trilocularis</name>
    <dbReference type="NCBI Taxonomy" id="1813537"/>
    <lineage>
        <taxon>Eukaryota</taxon>
        <taxon>Viridiplantae</taxon>
        <taxon>Streptophyta</taxon>
        <taxon>Embryophyta</taxon>
        <taxon>Tracheophyta</taxon>
        <taxon>Spermatophyta</taxon>
        <taxon>Magnoliopsida</taxon>
        <taxon>eudicotyledons</taxon>
        <taxon>Gunneridae</taxon>
        <taxon>Pentapetalae</taxon>
        <taxon>rosids</taxon>
        <taxon>malvids</taxon>
        <taxon>Brassicales</taxon>
        <taxon>Brassicaceae</taxon>
        <taxon>Brassiceae</taxon>
        <taxon>Brassica</taxon>
    </lineage>
</organism>
<evidence type="ECO:0000256" key="2">
    <source>
        <dbReference type="ARBA" id="ARBA00023180"/>
    </source>
</evidence>
<feature type="signal peptide" evidence="4">
    <location>
        <begin position="1"/>
        <end position="27"/>
    </location>
</feature>
<dbReference type="Pfam" id="PF03767">
    <property type="entry name" value="Acid_phosphat_B"/>
    <property type="match status" value="1"/>
</dbReference>
<evidence type="ECO:0000313" key="5">
    <source>
        <dbReference type="EMBL" id="KAG5389953.1"/>
    </source>
</evidence>
<dbReference type="EMBL" id="JADBGQ010000007">
    <property type="protein sequence ID" value="KAG5389953.1"/>
    <property type="molecule type" value="Genomic_DNA"/>
</dbReference>
<dbReference type="InterPro" id="IPR014403">
    <property type="entry name" value="APS1/VSP"/>
</dbReference>
<name>A0ABQ7LWA4_BRACM</name>
<proteinExistence type="inferred from homology"/>
<evidence type="ECO:0000256" key="1">
    <source>
        <dbReference type="ARBA" id="ARBA00022729"/>
    </source>
</evidence>
<evidence type="ECO:0008006" key="7">
    <source>
        <dbReference type="Google" id="ProtNLM"/>
    </source>
</evidence>
<dbReference type="Gene3D" id="3.40.50.1000">
    <property type="entry name" value="HAD superfamily/HAD-like"/>
    <property type="match status" value="1"/>
</dbReference>
<keyword evidence="1 4" id="KW-0732">Signal</keyword>
<gene>
    <name evidence="5" type="primary">A08p027120.1_BraROA</name>
    <name evidence="5" type="ORF">IGI04_031494</name>
</gene>
<accession>A0ABQ7LWA4</accession>
<dbReference type="PIRSF" id="PIRSF002674">
    <property type="entry name" value="VSP"/>
    <property type="match status" value="1"/>
</dbReference>